<dbReference type="CDD" id="cd18748">
    <property type="entry name" value="PIN_VapC4-5_FitB-like"/>
    <property type="match status" value="1"/>
</dbReference>
<organism evidence="9 10">
    <name type="scientific">Aphanizomenon flos-aquae WA102</name>
    <dbReference type="NCBI Taxonomy" id="1710896"/>
    <lineage>
        <taxon>Bacteria</taxon>
        <taxon>Bacillati</taxon>
        <taxon>Cyanobacteriota</taxon>
        <taxon>Cyanophyceae</taxon>
        <taxon>Nostocales</taxon>
        <taxon>Aphanizomenonaceae</taxon>
        <taxon>Aphanizomenon</taxon>
    </lineage>
</organism>
<dbReference type="InterPro" id="IPR002716">
    <property type="entry name" value="PIN_dom"/>
</dbReference>
<dbReference type="GO" id="GO:0046872">
    <property type="term" value="F:metal ion binding"/>
    <property type="evidence" value="ECO:0007669"/>
    <property type="project" value="UniProtKB-KW"/>
</dbReference>
<evidence type="ECO:0000256" key="5">
    <source>
        <dbReference type="ARBA" id="ARBA00022801"/>
    </source>
</evidence>
<proteinExistence type="inferred from homology"/>
<dbReference type="InterPro" id="IPR029060">
    <property type="entry name" value="PIN-like_dom_sf"/>
</dbReference>
<evidence type="ECO:0000256" key="1">
    <source>
        <dbReference type="ARBA" id="ARBA00001946"/>
    </source>
</evidence>
<dbReference type="PANTHER" id="PTHR33653:SF1">
    <property type="entry name" value="RIBONUCLEASE VAPC2"/>
    <property type="match status" value="1"/>
</dbReference>
<dbReference type="GO" id="GO:0016787">
    <property type="term" value="F:hydrolase activity"/>
    <property type="evidence" value="ECO:0007669"/>
    <property type="project" value="UniProtKB-KW"/>
</dbReference>
<dbReference type="Proteomes" id="UP000092093">
    <property type="component" value="Unassembled WGS sequence"/>
</dbReference>
<keyword evidence="3" id="KW-0540">Nuclease</keyword>
<protein>
    <submittedName>
        <fullName evidence="9">Virulence associated protein C</fullName>
    </submittedName>
</protein>
<evidence type="ECO:0000313" key="9">
    <source>
        <dbReference type="EMBL" id="OBQ44329.1"/>
    </source>
</evidence>
<evidence type="ECO:0000256" key="6">
    <source>
        <dbReference type="ARBA" id="ARBA00022842"/>
    </source>
</evidence>
<keyword evidence="2" id="KW-1277">Toxin-antitoxin system</keyword>
<dbReference type="SUPFAM" id="SSF88723">
    <property type="entry name" value="PIN domain-like"/>
    <property type="match status" value="1"/>
</dbReference>
<sequence length="136" mass="15440">MSYSYLLDTNILSDFVKHPTGRIFSQIQKVGEEKICTSIIVACELRFGAEKSNSFRLKKRIELAFNMIPILPLMADVDHNYAIMRTHLERQGTPIGSNDLLIAVHGLTLNLTVVTANVREFSRIPNLKVENWLNPN</sequence>
<comment type="cofactor">
    <cofactor evidence="1">
        <name>Mg(2+)</name>
        <dbReference type="ChEBI" id="CHEBI:18420"/>
    </cofactor>
</comment>
<comment type="similarity">
    <text evidence="7">Belongs to the PINc/VapC protein family.</text>
</comment>
<dbReference type="Pfam" id="PF01850">
    <property type="entry name" value="PIN"/>
    <property type="match status" value="1"/>
</dbReference>
<dbReference type="GO" id="GO:0004518">
    <property type="term" value="F:nuclease activity"/>
    <property type="evidence" value="ECO:0007669"/>
    <property type="project" value="UniProtKB-KW"/>
</dbReference>
<evidence type="ECO:0000256" key="4">
    <source>
        <dbReference type="ARBA" id="ARBA00022723"/>
    </source>
</evidence>
<feature type="domain" description="PIN" evidence="8">
    <location>
        <begin position="5"/>
        <end position="125"/>
    </location>
</feature>
<dbReference type="AlphaFoldDB" id="A0A1B7X4N0"/>
<accession>A0A1B7X4N0</accession>
<evidence type="ECO:0000256" key="2">
    <source>
        <dbReference type="ARBA" id="ARBA00022649"/>
    </source>
</evidence>
<dbReference type="PATRIC" id="fig|1710896.3.peg.4802"/>
<dbReference type="Gene3D" id="3.40.50.1010">
    <property type="entry name" value="5'-nuclease"/>
    <property type="match status" value="1"/>
</dbReference>
<evidence type="ECO:0000313" key="10">
    <source>
        <dbReference type="Proteomes" id="UP000092093"/>
    </source>
</evidence>
<reference evidence="9 10" key="1">
    <citation type="submission" date="2015-09" db="EMBL/GenBank/DDBJ databases">
        <title>Aphanizomenon flos-aquae WA102.</title>
        <authorList>
            <person name="Driscoll C."/>
        </authorList>
    </citation>
    <scope>NUCLEOTIDE SEQUENCE [LARGE SCALE GENOMIC DNA]</scope>
    <source>
        <strain evidence="9">WA102</strain>
    </source>
</reference>
<keyword evidence="6" id="KW-0460">Magnesium</keyword>
<gene>
    <name evidence="9" type="ORF">AN484_07630</name>
</gene>
<dbReference type="InterPro" id="IPR050556">
    <property type="entry name" value="Type_II_TA_system_RNase"/>
</dbReference>
<keyword evidence="4" id="KW-0479">Metal-binding</keyword>
<evidence type="ECO:0000259" key="8">
    <source>
        <dbReference type="Pfam" id="PF01850"/>
    </source>
</evidence>
<comment type="caution">
    <text evidence="9">The sequence shown here is derived from an EMBL/GenBank/DDBJ whole genome shotgun (WGS) entry which is preliminary data.</text>
</comment>
<keyword evidence="5" id="KW-0378">Hydrolase</keyword>
<name>A0A1B7X4N0_APHFL</name>
<evidence type="ECO:0000256" key="7">
    <source>
        <dbReference type="ARBA" id="ARBA00038093"/>
    </source>
</evidence>
<dbReference type="EMBL" id="LJOW01000025">
    <property type="protein sequence ID" value="OBQ44329.1"/>
    <property type="molecule type" value="Genomic_DNA"/>
</dbReference>
<evidence type="ECO:0000256" key="3">
    <source>
        <dbReference type="ARBA" id="ARBA00022722"/>
    </source>
</evidence>
<dbReference type="PANTHER" id="PTHR33653">
    <property type="entry name" value="RIBONUCLEASE VAPC2"/>
    <property type="match status" value="1"/>
</dbReference>